<evidence type="ECO:0000313" key="2">
    <source>
        <dbReference type="Proteomes" id="UP000650524"/>
    </source>
</evidence>
<dbReference type="InterPro" id="IPR012675">
    <property type="entry name" value="Beta-grasp_dom_sf"/>
</dbReference>
<comment type="caution">
    <text evidence="1">The sequence shown here is derived from an EMBL/GenBank/DDBJ whole genome shotgun (WGS) entry which is preliminary data.</text>
</comment>
<dbReference type="InterPro" id="IPR016155">
    <property type="entry name" value="Mopterin_synth/thiamin_S_b"/>
</dbReference>
<proteinExistence type="predicted"/>
<reference evidence="1 2" key="1">
    <citation type="submission" date="2020-08" db="EMBL/GenBank/DDBJ databases">
        <title>Bridging the membrane lipid divide: bacteria of the FCB group superphylum have the potential to synthesize archaeal ether lipids.</title>
        <authorList>
            <person name="Villanueva L."/>
            <person name="Von Meijenfeldt F.A.B."/>
            <person name="Westbye A.B."/>
            <person name="Yadav S."/>
            <person name="Hopmans E.C."/>
            <person name="Dutilh B.E."/>
            <person name="Sinninghe Damste J.S."/>
        </authorList>
    </citation>
    <scope>NUCLEOTIDE SEQUENCE [LARGE SCALE GENOMIC DNA]</scope>
    <source>
        <strain evidence="1">NIOZ-UU27</strain>
    </source>
</reference>
<dbReference type="Proteomes" id="UP000650524">
    <property type="component" value="Unassembled WGS sequence"/>
</dbReference>
<sequence length="88" mass="9916">MPDRNKTISVTVRLFTGLDRDAREVDQNPRDGITFNLPKGTRLRRLTKELDLPDRYSLAYFVNGKQAGLLRKLKEGDEIACLRPSAGG</sequence>
<name>A0A8J6TAK7_9DELT</name>
<gene>
    <name evidence="1" type="ORF">H8E19_18315</name>
</gene>
<evidence type="ECO:0000313" key="1">
    <source>
        <dbReference type="EMBL" id="MBC8179363.1"/>
    </source>
</evidence>
<dbReference type="Gene3D" id="3.10.20.30">
    <property type="match status" value="1"/>
</dbReference>
<protein>
    <submittedName>
        <fullName evidence="1">MoaD/ThiS family protein</fullName>
    </submittedName>
</protein>
<dbReference type="AlphaFoldDB" id="A0A8J6TAK7"/>
<organism evidence="1 2">
    <name type="scientific">Candidatus Desulfacyla euxinica</name>
    <dbReference type="NCBI Taxonomy" id="2841693"/>
    <lineage>
        <taxon>Bacteria</taxon>
        <taxon>Deltaproteobacteria</taxon>
        <taxon>Candidatus Desulfacyla</taxon>
    </lineage>
</organism>
<dbReference type="SUPFAM" id="SSF54285">
    <property type="entry name" value="MoaD/ThiS"/>
    <property type="match status" value="1"/>
</dbReference>
<dbReference type="EMBL" id="JACNJD010000379">
    <property type="protein sequence ID" value="MBC8179363.1"/>
    <property type="molecule type" value="Genomic_DNA"/>
</dbReference>
<accession>A0A8J6TAK7</accession>